<dbReference type="AlphaFoldDB" id="A0A832YYJ0"/>
<keyword evidence="1" id="KW-1133">Transmembrane helix</keyword>
<feature type="transmembrane region" description="Helical" evidence="1">
    <location>
        <begin position="138"/>
        <end position="158"/>
    </location>
</feature>
<feature type="transmembrane region" description="Helical" evidence="1">
    <location>
        <begin position="81"/>
        <end position="106"/>
    </location>
</feature>
<evidence type="ECO:0000256" key="1">
    <source>
        <dbReference type="SAM" id="Phobius"/>
    </source>
</evidence>
<feature type="transmembrane region" description="Helical" evidence="1">
    <location>
        <begin position="12"/>
        <end position="31"/>
    </location>
</feature>
<sequence>MESKDGSMIFRIAALIALAIGFALNILALKLTAKIVKRYRLAERGHHVERMLRKAGISSKKRAIASYQVKRLRSSLFKTSLLQFIVPFTVFLLTLIASSLAVSYVLFKHIGVASPVIVLVGSCIAFVPLEVPSDSTCTVYVVWLQFLIFLLFSPWYSYEIRKAVERSKA</sequence>
<name>A0A832YYJ0_9CREN</name>
<reference evidence="2" key="1">
    <citation type="journal article" date="2020" name="ISME J.">
        <title>Gammaproteobacteria mediating utilization of methyl-, sulfur- and petroleum organic compounds in deep ocean hydrothermal plumes.</title>
        <authorList>
            <person name="Zhou Z."/>
            <person name="Liu Y."/>
            <person name="Pan J."/>
            <person name="Cron B.R."/>
            <person name="Toner B.M."/>
            <person name="Anantharaman K."/>
            <person name="Breier J.A."/>
            <person name="Dick G.J."/>
            <person name="Li M."/>
        </authorList>
    </citation>
    <scope>NUCLEOTIDE SEQUENCE</scope>
    <source>
        <strain evidence="2">SZUA-1435</strain>
    </source>
</reference>
<evidence type="ECO:0000313" key="3">
    <source>
        <dbReference type="Proteomes" id="UP000605805"/>
    </source>
</evidence>
<accession>A0A832YYJ0</accession>
<dbReference type="Proteomes" id="UP000605805">
    <property type="component" value="Unassembled WGS sequence"/>
</dbReference>
<evidence type="ECO:0000313" key="2">
    <source>
        <dbReference type="EMBL" id="HIP56877.1"/>
    </source>
</evidence>
<dbReference type="EMBL" id="DQTV01000045">
    <property type="protein sequence ID" value="HIP56877.1"/>
    <property type="molecule type" value="Genomic_DNA"/>
</dbReference>
<organism evidence="2 3">
    <name type="scientific">Ignisphaera aggregans</name>
    <dbReference type="NCBI Taxonomy" id="334771"/>
    <lineage>
        <taxon>Archaea</taxon>
        <taxon>Thermoproteota</taxon>
        <taxon>Thermoprotei</taxon>
        <taxon>Desulfurococcales</taxon>
        <taxon>Desulfurococcaceae</taxon>
        <taxon>Ignisphaera</taxon>
    </lineage>
</organism>
<proteinExistence type="predicted"/>
<keyword evidence="1" id="KW-0472">Membrane</keyword>
<feature type="transmembrane region" description="Helical" evidence="1">
    <location>
        <begin position="112"/>
        <end position="131"/>
    </location>
</feature>
<gene>
    <name evidence="2" type="ORF">EYH02_02245</name>
</gene>
<protein>
    <submittedName>
        <fullName evidence="2">Uncharacterized protein</fullName>
    </submittedName>
</protein>
<comment type="caution">
    <text evidence="2">The sequence shown here is derived from an EMBL/GenBank/DDBJ whole genome shotgun (WGS) entry which is preliminary data.</text>
</comment>
<keyword evidence="1" id="KW-0812">Transmembrane</keyword>